<feature type="domain" description="Large ribosomal subunit protein uL2 C-terminal" evidence="7">
    <location>
        <begin position="134"/>
        <end position="262"/>
    </location>
</feature>
<evidence type="ECO:0000256" key="6">
    <source>
        <dbReference type="SAM" id="MobiDB-lite"/>
    </source>
</evidence>
<dbReference type="PANTHER" id="PTHR13691:SF5">
    <property type="entry name" value="LARGE RIBOSOMAL SUBUNIT PROTEIN UL2M"/>
    <property type="match status" value="1"/>
</dbReference>
<dbReference type="Gene3D" id="2.30.30.30">
    <property type="match status" value="1"/>
</dbReference>
<dbReference type="GO" id="GO:0003735">
    <property type="term" value="F:structural constituent of ribosome"/>
    <property type="evidence" value="ECO:0007669"/>
    <property type="project" value="InterPro"/>
</dbReference>
<dbReference type="AlphaFoldDB" id="A0A0G1V002"/>
<feature type="region of interest" description="Disordered" evidence="6">
    <location>
        <begin position="224"/>
        <end position="285"/>
    </location>
</feature>
<dbReference type="EMBL" id="LCNV01000028">
    <property type="protein sequence ID" value="KKU63295.1"/>
    <property type="molecule type" value="Genomic_DNA"/>
</dbReference>
<comment type="caution">
    <text evidence="9">The sequence shown here is derived from an EMBL/GenBank/DDBJ whole genome shotgun (WGS) entry which is preliminary data.</text>
</comment>
<dbReference type="InterPro" id="IPR022666">
    <property type="entry name" value="Ribosomal_uL2_RNA-bd_dom"/>
</dbReference>
<keyword evidence="2 5" id="KW-0689">Ribosomal protein</keyword>
<reference evidence="9 10" key="1">
    <citation type="journal article" date="2015" name="Nature">
        <title>rRNA introns, odd ribosomes, and small enigmatic genomes across a large radiation of phyla.</title>
        <authorList>
            <person name="Brown C.T."/>
            <person name="Hug L.A."/>
            <person name="Thomas B.C."/>
            <person name="Sharon I."/>
            <person name="Castelle C.J."/>
            <person name="Singh A."/>
            <person name="Wilkins M.J."/>
            <person name="Williams K.H."/>
            <person name="Banfield J.F."/>
        </authorList>
    </citation>
    <scope>NUCLEOTIDE SEQUENCE [LARGE SCALE GENOMIC DNA]</scope>
</reference>
<evidence type="ECO:0000256" key="1">
    <source>
        <dbReference type="ARBA" id="ARBA00005636"/>
    </source>
</evidence>
<feature type="compositionally biased region" description="Basic residues" evidence="6">
    <location>
        <begin position="264"/>
        <end position="285"/>
    </location>
</feature>
<keyword evidence="3 5" id="KW-0687">Ribonucleoprotein</keyword>
<dbReference type="InterPro" id="IPR012340">
    <property type="entry name" value="NA-bd_OB-fold"/>
</dbReference>
<name>A0A0G1V002_9BACT</name>
<dbReference type="Gene3D" id="4.10.950.10">
    <property type="entry name" value="Ribosomal protein L2, domain 3"/>
    <property type="match status" value="1"/>
</dbReference>
<dbReference type="HAMAP" id="MF_01320_B">
    <property type="entry name" value="Ribosomal_uL2_B"/>
    <property type="match status" value="1"/>
</dbReference>
<dbReference type="PANTHER" id="PTHR13691">
    <property type="entry name" value="RIBOSOMAL PROTEIN L2"/>
    <property type="match status" value="1"/>
</dbReference>
<dbReference type="GO" id="GO:0019843">
    <property type="term" value="F:rRNA binding"/>
    <property type="evidence" value="ECO:0007669"/>
    <property type="project" value="UniProtKB-UniRule"/>
</dbReference>
<dbReference type="FunFam" id="2.30.30.30:FF:000001">
    <property type="entry name" value="50S ribosomal protein L2"/>
    <property type="match status" value="1"/>
</dbReference>
<dbReference type="SMART" id="SM01382">
    <property type="entry name" value="Ribosomal_L2_C"/>
    <property type="match status" value="1"/>
</dbReference>
<dbReference type="InterPro" id="IPR014726">
    <property type="entry name" value="Ribosomal_uL2_dom3"/>
</dbReference>
<evidence type="ECO:0000256" key="2">
    <source>
        <dbReference type="ARBA" id="ARBA00022980"/>
    </source>
</evidence>
<dbReference type="InterPro" id="IPR022669">
    <property type="entry name" value="Ribosomal_uL2_C"/>
</dbReference>
<dbReference type="GO" id="GO:0015934">
    <property type="term" value="C:large ribosomal subunit"/>
    <property type="evidence" value="ECO:0007669"/>
    <property type="project" value="InterPro"/>
</dbReference>
<organism evidence="9 10">
    <name type="scientific">Candidatus Amesbacteria bacterium GW2011_GWA1_47_16</name>
    <dbReference type="NCBI Taxonomy" id="1618353"/>
    <lineage>
        <taxon>Bacteria</taxon>
        <taxon>Candidatus Amesiibacteriota</taxon>
    </lineage>
</organism>
<dbReference type="SUPFAM" id="SSF50249">
    <property type="entry name" value="Nucleic acid-binding proteins"/>
    <property type="match status" value="1"/>
</dbReference>
<dbReference type="NCBIfam" id="TIGR01171">
    <property type="entry name" value="rplB_bact"/>
    <property type="match status" value="1"/>
</dbReference>
<dbReference type="FunFam" id="4.10.950.10:FF:000001">
    <property type="entry name" value="50S ribosomal protein L2"/>
    <property type="match status" value="1"/>
</dbReference>
<dbReference type="Pfam" id="PF03947">
    <property type="entry name" value="Ribosomal_L2_C"/>
    <property type="match status" value="1"/>
</dbReference>
<sequence length="285" mass="31218">MYQKQQLNNPMALRLYKPVTAGMRFASGVSYSQLAKKRPERGLISILPKRSGRNTTGKITMRHQGGREKRFLREIDWRREKTGVAARVLGLEYDPNRTANVALLQYSDGARRYILAPEGLKEGDTVMSGEAAPLTAGNCLPLTSIPVGTLIHGLEIVPGKGAQMVRGAGTSAQIVGFEEAYALVKLPSSEIRRFKLNCRAIIGQVGNADWKNINLGKAGRKRHMGIRPTVRGTAQNPRSHPHGGGEGRSGEGMHPKTPWGKSARGTRTRSKSKHSIKLIAQRRKG</sequence>
<evidence type="ECO:0000256" key="5">
    <source>
        <dbReference type="HAMAP-Rule" id="MF_01320"/>
    </source>
</evidence>
<evidence type="ECO:0000256" key="4">
    <source>
        <dbReference type="ARBA" id="ARBA00035242"/>
    </source>
</evidence>
<evidence type="ECO:0000259" key="8">
    <source>
        <dbReference type="SMART" id="SM01383"/>
    </source>
</evidence>
<comment type="similarity">
    <text evidence="1 5">Belongs to the universal ribosomal protein uL2 family.</text>
</comment>
<comment type="function">
    <text evidence="5">One of the primary rRNA binding proteins. Required for association of the 30S and 50S subunits to form the 70S ribosome, for tRNA binding and peptide bond formation. It has been suggested to have peptidyltransferase activity; this is somewhat controversial. Makes several contacts with the 16S rRNA in the 70S ribosome.</text>
</comment>
<evidence type="ECO:0000259" key="7">
    <source>
        <dbReference type="SMART" id="SM01382"/>
    </source>
</evidence>
<dbReference type="Proteomes" id="UP000034364">
    <property type="component" value="Unassembled WGS sequence"/>
</dbReference>
<dbReference type="PATRIC" id="fig|1618353.3.peg.861"/>
<evidence type="ECO:0000256" key="3">
    <source>
        <dbReference type="ARBA" id="ARBA00023274"/>
    </source>
</evidence>
<keyword evidence="5" id="KW-0699">rRNA-binding</keyword>
<feature type="domain" description="Large ribosomal subunit protein uL2 RNA-binding" evidence="8">
    <location>
        <begin position="52"/>
        <end position="128"/>
    </location>
</feature>
<dbReference type="SUPFAM" id="SSF50104">
    <property type="entry name" value="Translation proteins SH3-like domain"/>
    <property type="match status" value="1"/>
</dbReference>
<proteinExistence type="inferred from homology"/>
<dbReference type="SMART" id="SM01383">
    <property type="entry name" value="Ribosomal_L2"/>
    <property type="match status" value="1"/>
</dbReference>
<dbReference type="GO" id="GO:0002181">
    <property type="term" value="P:cytoplasmic translation"/>
    <property type="evidence" value="ECO:0007669"/>
    <property type="project" value="TreeGrafter"/>
</dbReference>
<protein>
    <recommendedName>
        <fullName evidence="4 5">Large ribosomal subunit protein uL2</fullName>
    </recommendedName>
</protein>
<accession>A0A0G1V002</accession>
<dbReference type="InterPro" id="IPR002171">
    <property type="entry name" value="Ribosomal_uL2"/>
</dbReference>
<gene>
    <name evidence="5" type="primary">rplB</name>
    <name evidence="9" type="ORF">UX87_C0028G0006</name>
</gene>
<keyword evidence="5" id="KW-0694">RNA-binding</keyword>
<dbReference type="InterPro" id="IPR008991">
    <property type="entry name" value="Translation_prot_SH3-like_sf"/>
</dbReference>
<dbReference type="InterPro" id="IPR014722">
    <property type="entry name" value="Rib_uL2_dom2"/>
</dbReference>
<dbReference type="Pfam" id="PF00181">
    <property type="entry name" value="Ribosomal_L2_N"/>
    <property type="match status" value="1"/>
</dbReference>
<feature type="compositionally biased region" description="Basic and acidic residues" evidence="6">
    <location>
        <begin position="243"/>
        <end position="254"/>
    </location>
</feature>
<dbReference type="GO" id="GO:0016740">
    <property type="term" value="F:transferase activity"/>
    <property type="evidence" value="ECO:0007669"/>
    <property type="project" value="InterPro"/>
</dbReference>
<dbReference type="Gene3D" id="2.40.50.140">
    <property type="entry name" value="Nucleic acid-binding proteins"/>
    <property type="match status" value="1"/>
</dbReference>
<evidence type="ECO:0000313" key="9">
    <source>
        <dbReference type="EMBL" id="KKU63295.1"/>
    </source>
</evidence>
<dbReference type="PIRSF" id="PIRSF002158">
    <property type="entry name" value="Ribosomal_L2"/>
    <property type="match status" value="1"/>
</dbReference>
<comment type="subunit">
    <text evidence="5">Part of the 50S ribosomal subunit. Forms a bridge to the 30S subunit in the 70S ribosome.</text>
</comment>
<dbReference type="InterPro" id="IPR005880">
    <property type="entry name" value="Ribosomal_uL2_bac/org-type"/>
</dbReference>
<evidence type="ECO:0000313" key="10">
    <source>
        <dbReference type="Proteomes" id="UP000034364"/>
    </source>
</evidence>